<dbReference type="InterPro" id="IPR010029">
    <property type="entry name" value="GL_DH"/>
</dbReference>
<dbReference type="Gene3D" id="3.30.465.10">
    <property type="match status" value="1"/>
</dbReference>
<dbReference type="PIRSF" id="PIRSF000136">
    <property type="entry name" value="LGO_GLO"/>
    <property type="match status" value="1"/>
</dbReference>
<keyword evidence="1" id="KW-0560">Oxidoreductase</keyword>
<dbReference type="GO" id="GO:0016020">
    <property type="term" value="C:membrane"/>
    <property type="evidence" value="ECO:0007669"/>
    <property type="project" value="InterPro"/>
</dbReference>
<feature type="domain" description="FAD-binding PCMH-type" evidence="3">
    <location>
        <begin position="57"/>
        <end position="225"/>
    </location>
</feature>
<dbReference type="PANTHER" id="PTHR43762">
    <property type="entry name" value="L-GULONOLACTONE OXIDASE"/>
    <property type="match status" value="1"/>
</dbReference>
<dbReference type="InterPro" id="IPR010031">
    <property type="entry name" value="FAD_lactone_oxidase-like"/>
</dbReference>
<dbReference type="AlphaFoldDB" id="A0AAV9J142"/>
<dbReference type="GO" id="GO:0016633">
    <property type="term" value="F:galactonolactone dehydrogenase activity"/>
    <property type="evidence" value="ECO:0007669"/>
    <property type="project" value="InterPro"/>
</dbReference>
<protein>
    <recommendedName>
        <fullName evidence="3">FAD-binding PCMH-type domain-containing protein</fullName>
    </recommendedName>
</protein>
<dbReference type="Pfam" id="PF04030">
    <property type="entry name" value="ALO"/>
    <property type="match status" value="1"/>
</dbReference>
<dbReference type="EMBL" id="JANCYW010000017">
    <property type="protein sequence ID" value="KAK4538322.1"/>
    <property type="molecule type" value="Genomic_DNA"/>
</dbReference>
<gene>
    <name evidence="4" type="ORF">CDCA_CDCA17G4347</name>
</gene>
<feature type="signal peptide" evidence="2">
    <location>
        <begin position="1"/>
        <end position="30"/>
    </location>
</feature>
<dbReference type="Pfam" id="PF01565">
    <property type="entry name" value="FAD_binding_4"/>
    <property type="match status" value="1"/>
</dbReference>
<dbReference type="InterPro" id="IPR016169">
    <property type="entry name" value="FAD-bd_PCMH_sub2"/>
</dbReference>
<dbReference type="PROSITE" id="PS51387">
    <property type="entry name" value="FAD_PCMH"/>
    <property type="match status" value="1"/>
</dbReference>
<dbReference type="Proteomes" id="UP001301350">
    <property type="component" value="Unassembled WGS sequence"/>
</dbReference>
<evidence type="ECO:0000313" key="5">
    <source>
        <dbReference type="Proteomes" id="UP001301350"/>
    </source>
</evidence>
<accession>A0AAV9J142</accession>
<dbReference type="InterPro" id="IPR016166">
    <property type="entry name" value="FAD-bd_PCMH"/>
</dbReference>
<evidence type="ECO:0000256" key="1">
    <source>
        <dbReference type="ARBA" id="ARBA00023002"/>
    </source>
</evidence>
<evidence type="ECO:0000256" key="2">
    <source>
        <dbReference type="SAM" id="SignalP"/>
    </source>
</evidence>
<comment type="caution">
    <text evidence="4">The sequence shown here is derived from an EMBL/GenBank/DDBJ whole genome shotgun (WGS) entry which is preliminary data.</text>
</comment>
<dbReference type="PANTHER" id="PTHR43762:SF1">
    <property type="entry name" value="D-ARABINONO-1,4-LACTONE OXIDASE"/>
    <property type="match status" value="1"/>
</dbReference>
<keyword evidence="5" id="KW-1185">Reference proteome</keyword>
<proteinExistence type="predicted"/>
<dbReference type="GO" id="GO:0071949">
    <property type="term" value="F:FAD binding"/>
    <property type="evidence" value="ECO:0007669"/>
    <property type="project" value="InterPro"/>
</dbReference>
<organism evidence="4 5">
    <name type="scientific">Cyanidium caldarium</name>
    <name type="common">Red alga</name>
    <dbReference type="NCBI Taxonomy" id="2771"/>
    <lineage>
        <taxon>Eukaryota</taxon>
        <taxon>Rhodophyta</taxon>
        <taxon>Bangiophyceae</taxon>
        <taxon>Cyanidiales</taxon>
        <taxon>Cyanidiaceae</taxon>
        <taxon>Cyanidium</taxon>
    </lineage>
</organism>
<name>A0AAV9J142_CYACA</name>
<dbReference type="InterPro" id="IPR036318">
    <property type="entry name" value="FAD-bd_PCMH-like_sf"/>
</dbReference>
<evidence type="ECO:0000259" key="3">
    <source>
        <dbReference type="PROSITE" id="PS51387"/>
    </source>
</evidence>
<dbReference type="SUPFAM" id="SSF56176">
    <property type="entry name" value="FAD-binding/transporter-associated domain-like"/>
    <property type="match status" value="1"/>
</dbReference>
<evidence type="ECO:0000313" key="4">
    <source>
        <dbReference type="EMBL" id="KAK4538322.1"/>
    </source>
</evidence>
<keyword evidence="2" id="KW-0732">Signal</keyword>
<feature type="chain" id="PRO_5043967599" description="FAD-binding PCMH-type domain-containing protein" evidence="2">
    <location>
        <begin position="31"/>
        <end position="570"/>
    </location>
</feature>
<reference evidence="4 5" key="1">
    <citation type="submission" date="2022-07" db="EMBL/GenBank/DDBJ databases">
        <title>Genome-wide signatures of adaptation to extreme environments.</title>
        <authorList>
            <person name="Cho C.H."/>
            <person name="Yoon H.S."/>
        </authorList>
    </citation>
    <scope>NUCLEOTIDE SEQUENCE [LARGE SCALE GENOMIC DNA]</scope>
    <source>
        <strain evidence="4 5">DBV 063 E5</strain>
    </source>
</reference>
<sequence length="570" mass="63921">MWARLLNASACRTTLCLGAVAWACTQSSEARLEAETVGGLDDAATDAHVLYNWSATHRVQVRELVTPEKLTEVEAAVRKHHALGRKLRPVGSALSPNGLAFEPEGMLSLALCDQVLSVNTRRGTVRVQAGARVSQVMEALRPHGLVLQNFASIAEQQIGGFIQAGAHGTGACLPPVDEQVVDFLIVTPARGTLHVDRNSPLFDMLRVGLGAFGVVSEVTLQCVPAHYLLEETSVRKRHEIAAEHDQLLRKNRHVRYMWIPYTDDVVVVCSNPLEQLASAPSAPLLMPERDAHRLAPLRELLRKQCSDPAVIRDAGRMHFAELRDQLIRLNPLDTDWIAQVNRAEAEFWRRSQGVRVDWSDRILGFECGGQQWVSEVAFHAPIGARRDLQFMERLMRLIEERRIPAPAPVEQRWTCSSTSSMSPARLDTAVSGNDGDGGGVFSWVGIIMYLPTEDAEVREQITQKFIEYKTACAEPGGLWEQYDAHEHWAKIEVPRRNGQSVDVVEQQTERMRRRIRERYPVAEFQRLHAELDPKHIMTNELVEVLLLQDRERPHVPGDEQMAAVDVPVLQ</sequence>
<dbReference type="InterPro" id="IPR006094">
    <property type="entry name" value="Oxid_FAD_bind_N"/>
</dbReference>
<dbReference type="InterPro" id="IPR007173">
    <property type="entry name" value="ALO_C"/>
</dbReference>
<dbReference type="InterPro" id="IPR016167">
    <property type="entry name" value="FAD-bd_PCMH_sub1"/>
</dbReference>
<dbReference type="Gene3D" id="3.30.43.10">
    <property type="entry name" value="Uridine Diphospho-n-acetylenolpyruvylglucosamine Reductase, domain 2"/>
    <property type="match status" value="1"/>
</dbReference>
<dbReference type="NCBIfam" id="TIGR01676">
    <property type="entry name" value="GLDHase"/>
    <property type="match status" value="1"/>
</dbReference>
<dbReference type="GO" id="GO:0003885">
    <property type="term" value="F:D-arabinono-1,4-lactone oxidase activity"/>
    <property type="evidence" value="ECO:0007669"/>
    <property type="project" value="InterPro"/>
</dbReference>